<proteinExistence type="predicted"/>
<dbReference type="EMBL" id="JAVIJP010000016">
    <property type="protein sequence ID" value="KAL3643060.1"/>
    <property type="molecule type" value="Genomic_DNA"/>
</dbReference>
<evidence type="ECO:0000313" key="2">
    <source>
        <dbReference type="EMBL" id="KAL3643060.1"/>
    </source>
</evidence>
<gene>
    <name evidence="2" type="ORF">CASFOL_013875</name>
</gene>
<feature type="transmembrane region" description="Helical" evidence="1">
    <location>
        <begin position="62"/>
        <end position="82"/>
    </location>
</feature>
<name>A0ABD3DQB1_9LAMI</name>
<sequence>MLVSHFSWDTSNRYENFVKFFKVAKETKFEFWGFIFVTLAVVMSGFRLTMTQFLLQKESMVLTEYILISVTSAIIVTIAGVVKEAVTIL</sequence>
<keyword evidence="3" id="KW-1185">Reference proteome</keyword>
<evidence type="ECO:0000313" key="3">
    <source>
        <dbReference type="Proteomes" id="UP001632038"/>
    </source>
</evidence>
<feature type="transmembrane region" description="Helical" evidence="1">
    <location>
        <begin position="31"/>
        <end position="50"/>
    </location>
</feature>
<dbReference type="AlphaFoldDB" id="A0ABD3DQB1"/>
<dbReference type="Proteomes" id="UP001632038">
    <property type="component" value="Unassembled WGS sequence"/>
</dbReference>
<evidence type="ECO:0000256" key="1">
    <source>
        <dbReference type="SAM" id="Phobius"/>
    </source>
</evidence>
<reference evidence="3" key="1">
    <citation type="journal article" date="2024" name="IScience">
        <title>Strigolactones Initiate the Formation of Haustorium-like Structures in Castilleja.</title>
        <authorList>
            <person name="Buerger M."/>
            <person name="Peterson D."/>
            <person name="Chory J."/>
        </authorList>
    </citation>
    <scope>NUCLEOTIDE SEQUENCE [LARGE SCALE GENOMIC DNA]</scope>
</reference>
<keyword evidence="1" id="KW-0812">Transmembrane</keyword>
<accession>A0ABD3DQB1</accession>
<keyword evidence="1" id="KW-0472">Membrane</keyword>
<keyword evidence="1" id="KW-1133">Transmembrane helix</keyword>
<organism evidence="2 3">
    <name type="scientific">Castilleja foliolosa</name>
    <dbReference type="NCBI Taxonomy" id="1961234"/>
    <lineage>
        <taxon>Eukaryota</taxon>
        <taxon>Viridiplantae</taxon>
        <taxon>Streptophyta</taxon>
        <taxon>Embryophyta</taxon>
        <taxon>Tracheophyta</taxon>
        <taxon>Spermatophyta</taxon>
        <taxon>Magnoliopsida</taxon>
        <taxon>eudicotyledons</taxon>
        <taxon>Gunneridae</taxon>
        <taxon>Pentapetalae</taxon>
        <taxon>asterids</taxon>
        <taxon>lamiids</taxon>
        <taxon>Lamiales</taxon>
        <taxon>Orobanchaceae</taxon>
        <taxon>Pedicularideae</taxon>
        <taxon>Castillejinae</taxon>
        <taxon>Castilleja</taxon>
    </lineage>
</organism>
<protein>
    <submittedName>
        <fullName evidence="2">Uncharacterized protein</fullName>
    </submittedName>
</protein>
<comment type="caution">
    <text evidence="2">The sequence shown here is derived from an EMBL/GenBank/DDBJ whole genome shotgun (WGS) entry which is preliminary data.</text>
</comment>